<keyword evidence="3" id="KW-1185">Reference proteome</keyword>
<dbReference type="InterPro" id="IPR053714">
    <property type="entry name" value="Iso_Racemase_Enz_sf"/>
</dbReference>
<name>A0A642V8M1_9ASCO</name>
<comment type="caution">
    <text evidence="2">The sequence shown here is derived from an EMBL/GenBank/DDBJ whole genome shotgun (WGS) entry which is preliminary data.</text>
</comment>
<evidence type="ECO:0000313" key="3">
    <source>
        <dbReference type="Proteomes" id="UP000761534"/>
    </source>
</evidence>
<dbReference type="Gene3D" id="3.40.50.12500">
    <property type="match status" value="1"/>
</dbReference>
<dbReference type="VEuPathDB" id="FungiDB:TRICI_001717"/>
<dbReference type="OrthoDB" id="412018at2759"/>
<dbReference type="Proteomes" id="UP000761534">
    <property type="component" value="Unassembled WGS sequence"/>
</dbReference>
<dbReference type="AlphaFoldDB" id="A0A642V8M1"/>
<accession>A0A642V8M1</accession>
<dbReference type="PANTHER" id="PTHR28047">
    <property type="entry name" value="PROTEIN DCG1"/>
    <property type="match status" value="1"/>
</dbReference>
<gene>
    <name evidence="2" type="ORF">TRICI_001717</name>
</gene>
<dbReference type="InterPro" id="IPR015942">
    <property type="entry name" value="Asp/Glu/hydantoin_racemase"/>
</dbReference>
<sequence>MSSTVLIINPNSSTQVTECLKDILDPPPDVTYKFFTATDGPAEVNSHTTEVSSAAVCFEALKDCLDQHDAFLVACFGEHPLIEMLREHTDKPVMGIFQASVLQSLAFGDGKFAIITTASRWQRALDEGVFALLGSYHNYAGTFTTGLGVLELHEAEAKMVESKIADATKRAVACGAKTLILGCAGMSGMEEIVKSHAPENTRVLDAVVSGCEMVVGLMRTAN</sequence>
<protein>
    <recommendedName>
        <fullName evidence="4">Asp/Glu/hydantoin racemase</fullName>
    </recommendedName>
</protein>
<dbReference type="EMBL" id="SWFS01000122">
    <property type="protein sequence ID" value="KAA8916133.1"/>
    <property type="molecule type" value="Genomic_DNA"/>
</dbReference>
<evidence type="ECO:0000313" key="2">
    <source>
        <dbReference type="EMBL" id="KAA8916133.1"/>
    </source>
</evidence>
<organism evidence="2 3">
    <name type="scientific">Trichomonascus ciferrii</name>
    <dbReference type="NCBI Taxonomy" id="44093"/>
    <lineage>
        <taxon>Eukaryota</taxon>
        <taxon>Fungi</taxon>
        <taxon>Dikarya</taxon>
        <taxon>Ascomycota</taxon>
        <taxon>Saccharomycotina</taxon>
        <taxon>Dipodascomycetes</taxon>
        <taxon>Dipodascales</taxon>
        <taxon>Trichomonascaceae</taxon>
        <taxon>Trichomonascus</taxon>
        <taxon>Trichomonascus ciferrii complex</taxon>
    </lineage>
</organism>
<evidence type="ECO:0008006" key="4">
    <source>
        <dbReference type="Google" id="ProtNLM"/>
    </source>
</evidence>
<comment type="similarity">
    <text evidence="1">Belongs to the HyuE racemase family.</text>
</comment>
<dbReference type="InterPro" id="IPR052186">
    <property type="entry name" value="Hydantoin_racemase-like"/>
</dbReference>
<reference evidence="2" key="1">
    <citation type="journal article" date="2019" name="G3 (Bethesda)">
        <title>Genome Assemblies of Two Rare Opportunistic Yeast Pathogens: Diutina rugosa (syn. Candida rugosa) and Trichomonascus ciferrii (syn. Candida ciferrii).</title>
        <authorList>
            <person name="Mixao V."/>
            <person name="Saus E."/>
            <person name="Hansen A.P."/>
            <person name="Lass-Florl C."/>
            <person name="Gabaldon T."/>
        </authorList>
    </citation>
    <scope>NUCLEOTIDE SEQUENCE</scope>
    <source>
        <strain evidence="2">CBS 4856</strain>
    </source>
</reference>
<dbReference type="GO" id="GO:0047661">
    <property type="term" value="F:amino-acid racemase activity"/>
    <property type="evidence" value="ECO:0007669"/>
    <property type="project" value="InterPro"/>
</dbReference>
<dbReference type="Pfam" id="PF01177">
    <property type="entry name" value="Asp_Glu_race"/>
    <property type="match status" value="1"/>
</dbReference>
<proteinExistence type="inferred from homology"/>
<evidence type="ECO:0000256" key="1">
    <source>
        <dbReference type="ARBA" id="ARBA00038414"/>
    </source>
</evidence>
<dbReference type="PANTHER" id="PTHR28047:SF5">
    <property type="entry name" value="PROTEIN DCG1"/>
    <property type="match status" value="1"/>
</dbReference>